<dbReference type="EMBL" id="NEVL01000002">
    <property type="protein sequence ID" value="OZI39230.1"/>
    <property type="molecule type" value="Genomic_DNA"/>
</dbReference>
<dbReference type="GO" id="GO:0003700">
    <property type="term" value="F:DNA-binding transcription factor activity"/>
    <property type="evidence" value="ECO:0007669"/>
    <property type="project" value="InterPro"/>
</dbReference>
<dbReference type="PROSITE" id="PS50949">
    <property type="entry name" value="HTH_GNTR"/>
    <property type="match status" value="1"/>
</dbReference>
<name>A0A261SQW5_9BORD</name>
<dbReference type="SUPFAM" id="SSF48008">
    <property type="entry name" value="GntR ligand-binding domain-like"/>
    <property type="match status" value="1"/>
</dbReference>
<feature type="domain" description="HTH gntR-type" evidence="4">
    <location>
        <begin position="17"/>
        <end position="84"/>
    </location>
</feature>
<reference evidence="5 6" key="1">
    <citation type="submission" date="2017-05" db="EMBL/GenBank/DDBJ databases">
        <title>Complete and WGS of Bordetella genogroups.</title>
        <authorList>
            <person name="Spilker T."/>
            <person name="LiPuma J."/>
        </authorList>
    </citation>
    <scope>NUCLEOTIDE SEQUENCE [LARGE SCALE GENOMIC DNA]</scope>
    <source>
        <strain evidence="5 6">AU17610</strain>
    </source>
</reference>
<evidence type="ECO:0000256" key="1">
    <source>
        <dbReference type="ARBA" id="ARBA00023015"/>
    </source>
</evidence>
<dbReference type="Proteomes" id="UP000217005">
    <property type="component" value="Unassembled WGS sequence"/>
</dbReference>
<organism evidence="5 6">
    <name type="scientific">Bordetella genomosp. 1</name>
    <dbReference type="NCBI Taxonomy" id="1395607"/>
    <lineage>
        <taxon>Bacteria</taxon>
        <taxon>Pseudomonadati</taxon>
        <taxon>Pseudomonadota</taxon>
        <taxon>Betaproteobacteria</taxon>
        <taxon>Burkholderiales</taxon>
        <taxon>Alcaligenaceae</taxon>
        <taxon>Bordetella</taxon>
    </lineage>
</organism>
<dbReference type="InterPro" id="IPR036388">
    <property type="entry name" value="WH-like_DNA-bd_sf"/>
</dbReference>
<dbReference type="InterPro" id="IPR036390">
    <property type="entry name" value="WH_DNA-bd_sf"/>
</dbReference>
<dbReference type="AlphaFoldDB" id="A0A261SQW5"/>
<dbReference type="GO" id="GO:0003677">
    <property type="term" value="F:DNA binding"/>
    <property type="evidence" value="ECO:0007669"/>
    <property type="project" value="UniProtKB-KW"/>
</dbReference>
<evidence type="ECO:0000256" key="3">
    <source>
        <dbReference type="ARBA" id="ARBA00023163"/>
    </source>
</evidence>
<keyword evidence="2" id="KW-0238">DNA-binding</keyword>
<dbReference type="OrthoDB" id="7003764at2"/>
<dbReference type="SUPFAM" id="SSF46785">
    <property type="entry name" value="Winged helix' DNA-binding domain"/>
    <property type="match status" value="1"/>
</dbReference>
<dbReference type="Pfam" id="PF07729">
    <property type="entry name" value="FCD"/>
    <property type="match status" value="1"/>
</dbReference>
<evidence type="ECO:0000259" key="4">
    <source>
        <dbReference type="PROSITE" id="PS50949"/>
    </source>
</evidence>
<dbReference type="RefSeq" id="WP_094825602.1">
    <property type="nucleotide sequence ID" value="NZ_NEVL01000002.1"/>
</dbReference>
<dbReference type="Gene3D" id="1.10.10.10">
    <property type="entry name" value="Winged helix-like DNA-binding domain superfamily/Winged helix DNA-binding domain"/>
    <property type="match status" value="1"/>
</dbReference>
<dbReference type="SMART" id="SM00345">
    <property type="entry name" value="HTH_GNTR"/>
    <property type="match status" value="1"/>
</dbReference>
<dbReference type="Pfam" id="PF00392">
    <property type="entry name" value="GntR"/>
    <property type="match status" value="1"/>
</dbReference>
<protein>
    <submittedName>
        <fullName evidence="5">GntR family transcriptional regulator</fullName>
    </submittedName>
</protein>
<dbReference type="SMART" id="SM00895">
    <property type="entry name" value="FCD"/>
    <property type="match status" value="1"/>
</dbReference>
<dbReference type="InterPro" id="IPR000524">
    <property type="entry name" value="Tscrpt_reg_HTH_GntR"/>
</dbReference>
<keyword evidence="1" id="KW-0805">Transcription regulation</keyword>
<dbReference type="PANTHER" id="PTHR43537">
    <property type="entry name" value="TRANSCRIPTIONAL REGULATOR, GNTR FAMILY"/>
    <property type="match status" value="1"/>
</dbReference>
<accession>A0A261SQW5</accession>
<evidence type="ECO:0000313" key="5">
    <source>
        <dbReference type="EMBL" id="OZI39230.1"/>
    </source>
</evidence>
<evidence type="ECO:0000313" key="6">
    <source>
        <dbReference type="Proteomes" id="UP000217005"/>
    </source>
</evidence>
<dbReference type="InterPro" id="IPR008920">
    <property type="entry name" value="TF_FadR/GntR_C"/>
</dbReference>
<keyword evidence="3" id="KW-0804">Transcription</keyword>
<dbReference type="Gene3D" id="1.20.120.530">
    <property type="entry name" value="GntR ligand-binding domain-like"/>
    <property type="match status" value="1"/>
</dbReference>
<dbReference type="InterPro" id="IPR011711">
    <property type="entry name" value="GntR_C"/>
</dbReference>
<dbReference type="PANTHER" id="PTHR43537:SF39">
    <property type="entry name" value="HTH-TYPE TRANSCRIPTIONAL REGULATOR MCBR"/>
    <property type="match status" value="1"/>
</dbReference>
<comment type="caution">
    <text evidence="5">The sequence shown here is derived from an EMBL/GenBank/DDBJ whole genome shotgun (WGS) entry which is preliminary data.</text>
</comment>
<sequence length="244" mass="26720">MPLNPTLDGLVTPLTRQTLSADVYRQLRDLLMSGRVVPGEQFSLRGIAEALGVSVMPVREAVNRLVAEQALEVTSNRSLRVPIMSAGQFREITCIRTELEGLATARAATARSEAALKEIVRSHERFAKEITLPKPDPSRLIETNKDFHFAVYRQAGMPMLLQMIESLWLRIGPILNYDLRTESSRVIKGVPADHHARIVAALRDGDAAGAERALRGDIESAAEHIIATGALATASSKPTPISRR</sequence>
<gene>
    <name evidence="5" type="ORF">CEG14_06815</name>
</gene>
<proteinExistence type="predicted"/>
<evidence type="ECO:0000256" key="2">
    <source>
        <dbReference type="ARBA" id="ARBA00023125"/>
    </source>
</evidence>